<feature type="active site" evidence="5">
    <location>
        <position position="17"/>
    </location>
</feature>
<dbReference type="PRINTS" id="PR00112">
    <property type="entry name" value="ACYLPHPHTASE"/>
</dbReference>
<dbReference type="PANTHER" id="PTHR47268:SF4">
    <property type="entry name" value="ACYLPHOSPHATASE"/>
    <property type="match status" value="1"/>
</dbReference>
<sequence>MAARVTVEGRVQGVFFRDSCARRARAEGVAGWVRNRADGRVEAWFEGPPQAVENLVAWCRQGPPHATVTRVDVTAESSAGLEAFRIQ</sequence>
<evidence type="ECO:0000256" key="5">
    <source>
        <dbReference type="PROSITE-ProRule" id="PRU00520"/>
    </source>
</evidence>
<evidence type="ECO:0000256" key="3">
    <source>
        <dbReference type="ARBA" id="ARBA00015991"/>
    </source>
</evidence>
<dbReference type="PROSITE" id="PS51160">
    <property type="entry name" value="ACYLPHOSPHATASE_3"/>
    <property type="match status" value="1"/>
</dbReference>
<name>A0A6J4JH77_9ACTN</name>
<evidence type="ECO:0000259" key="8">
    <source>
        <dbReference type="PROSITE" id="PS51160"/>
    </source>
</evidence>
<dbReference type="PROSITE" id="PS00151">
    <property type="entry name" value="ACYLPHOSPHATASE_2"/>
    <property type="match status" value="1"/>
</dbReference>
<evidence type="ECO:0000256" key="4">
    <source>
        <dbReference type="ARBA" id="ARBA00047645"/>
    </source>
</evidence>
<dbReference type="InterPro" id="IPR001792">
    <property type="entry name" value="Acylphosphatase-like_dom"/>
</dbReference>
<dbReference type="GO" id="GO:0003998">
    <property type="term" value="F:acylphosphatase activity"/>
    <property type="evidence" value="ECO:0007669"/>
    <property type="project" value="UniProtKB-EC"/>
</dbReference>
<proteinExistence type="inferred from homology"/>
<organism evidence="9">
    <name type="scientific">uncultured Acidimicrobiales bacterium</name>
    <dbReference type="NCBI Taxonomy" id="310071"/>
    <lineage>
        <taxon>Bacteria</taxon>
        <taxon>Bacillati</taxon>
        <taxon>Actinomycetota</taxon>
        <taxon>Acidimicrobiia</taxon>
        <taxon>Acidimicrobiales</taxon>
        <taxon>environmental samples</taxon>
    </lineage>
</organism>
<evidence type="ECO:0000256" key="6">
    <source>
        <dbReference type="RuleBase" id="RU000553"/>
    </source>
</evidence>
<dbReference type="SUPFAM" id="SSF54975">
    <property type="entry name" value="Acylphosphatase/BLUF domain-like"/>
    <property type="match status" value="1"/>
</dbReference>
<keyword evidence="5 6" id="KW-0378">Hydrolase</keyword>
<dbReference type="Pfam" id="PF00708">
    <property type="entry name" value="Acylphosphatase"/>
    <property type="match status" value="1"/>
</dbReference>
<dbReference type="Gene3D" id="3.30.70.100">
    <property type="match status" value="1"/>
</dbReference>
<accession>A0A6J4JH77</accession>
<comment type="similarity">
    <text evidence="1 7">Belongs to the acylphosphatase family.</text>
</comment>
<evidence type="ECO:0000256" key="1">
    <source>
        <dbReference type="ARBA" id="ARBA00005614"/>
    </source>
</evidence>
<dbReference type="EMBL" id="CADCTB010000216">
    <property type="protein sequence ID" value="CAA9276310.1"/>
    <property type="molecule type" value="Genomic_DNA"/>
</dbReference>
<dbReference type="PANTHER" id="PTHR47268">
    <property type="entry name" value="ACYLPHOSPHATASE"/>
    <property type="match status" value="1"/>
</dbReference>
<dbReference type="InterPro" id="IPR017968">
    <property type="entry name" value="Acylphosphatase_CS"/>
</dbReference>
<gene>
    <name evidence="9" type="ORF">AVDCRST_MAG10-3608</name>
</gene>
<dbReference type="PROSITE" id="PS00150">
    <property type="entry name" value="ACYLPHOSPHATASE_1"/>
    <property type="match status" value="1"/>
</dbReference>
<evidence type="ECO:0000256" key="7">
    <source>
        <dbReference type="RuleBase" id="RU004168"/>
    </source>
</evidence>
<dbReference type="InterPro" id="IPR020456">
    <property type="entry name" value="Acylphosphatase"/>
</dbReference>
<feature type="active site" evidence="5">
    <location>
        <position position="35"/>
    </location>
</feature>
<evidence type="ECO:0000256" key="2">
    <source>
        <dbReference type="ARBA" id="ARBA00012150"/>
    </source>
</evidence>
<comment type="catalytic activity">
    <reaction evidence="4 5 6">
        <text>an acyl phosphate + H2O = a carboxylate + phosphate + H(+)</text>
        <dbReference type="Rhea" id="RHEA:14965"/>
        <dbReference type="ChEBI" id="CHEBI:15377"/>
        <dbReference type="ChEBI" id="CHEBI:15378"/>
        <dbReference type="ChEBI" id="CHEBI:29067"/>
        <dbReference type="ChEBI" id="CHEBI:43474"/>
        <dbReference type="ChEBI" id="CHEBI:59918"/>
        <dbReference type="EC" id="3.6.1.7"/>
    </reaction>
</comment>
<reference evidence="9" key="1">
    <citation type="submission" date="2020-02" db="EMBL/GenBank/DDBJ databases">
        <authorList>
            <person name="Meier V. D."/>
        </authorList>
    </citation>
    <scope>NUCLEOTIDE SEQUENCE</scope>
    <source>
        <strain evidence="9">AVDCRST_MAG10</strain>
    </source>
</reference>
<protein>
    <recommendedName>
        <fullName evidence="3 5">Acylphosphatase</fullName>
        <ecNumber evidence="2 5">3.6.1.7</ecNumber>
    </recommendedName>
</protein>
<evidence type="ECO:0000313" key="9">
    <source>
        <dbReference type="EMBL" id="CAA9276310.1"/>
    </source>
</evidence>
<dbReference type="AlphaFoldDB" id="A0A6J4JH77"/>
<dbReference type="EC" id="3.6.1.7" evidence="2 5"/>
<feature type="domain" description="Acylphosphatase-like" evidence="8">
    <location>
        <begin position="2"/>
        <end position="87"/>
    </location>
</feature>
<dbReference type="InterPro" id="IPR036046">
    <property type="entry name" value="Acylphosphatase-like_dom_sf"/>
</dbReference>